<evidence type="ECO:0000256" key="9">
    <source>
        <dbReference type="ARBA" id="ARBA00023136"/>
    </source>
</evidence>
<dbReference type="GO" id="GO:1902600">
    <property type="term" value="P:proton transmembrane transport"/>
    <property type="evidence" value="ECO:0007669"/>
    <property type="project" value="InterPro"/>
</dbReference>
<dbReference type="GO" id="GO:0015297">
    <property type="term" value="F:antiporter activity"/>
    <property type="evidence" value="ECO:0007669"/>
    <property type="project" value="UniProtKB-KW"/>
</dbReference>
<dbReference type="GO" id="GO:0016020">
    <property type="term" value="C:membrane"/>
    <property type="evidence" value="ECO:0007669"/>
    <property type="project" value="UniProtKB-SubCell"/>
</dbReference>
<evidence type="ECO:0000313" key="15">
    <source>
        <dbReference type="Proteomes" id="UP000677265"/>
    </source>
</evidence>
<evidence type="ECO:0000256" key="6">
    <source>
        <dbReference type="ARBA" id="ARBA00022989"/>
    </source>
</evidence>
<dbReference type="EMBL" id="JAGYPE020000091">
    <property type="protein sequence ID" value="MCH6269317.1"/>
    <property type="molecule type" value="Genomic_DNA"/>
</dbReference>
<keyword evidence="6 11" id="KW-1133">Transmembrane helix</keyword>
<feature type="transmembrane region" description="Helical" evidence="11">
    <location>
        <begin position="86"/>
        <end position="107"/>
    </location>
</feature>
<feature type="transmembrane region" description="Helical" evidence="11">
    <location>
        <begin position="113"/>
        <end position="132"/>
    </location>
</feature>
<dbReference type="RefSeq" id="WP_213145201.1">
    <property type="nucleotide sequence ID" value="NZ_JAGYPE020000091.1"/>
</dbReference>
<dbReference type="PANTHER" id="PTHR43562">
    <property type="entry name" value="NAPA-TYPE SODIUM/HYDROGEN ANTIPORTER"/>
    <property type="match status" value="1"/>
</dbReference>
<comment type="caution">
    <text evidence="13">The sequence shown here is derived from an EMBL/GenBank/DDBJ whole genome shotgun (WGS) entry which is preliminary data.</text>
</comment>
<dbReference type="AlphaFoldDB" id="A0A942T5C4"/>
<accession>A0A942T5C4</accession>
<feature type="transmembrane region" description="Helical" evidence="11">
    <location>
        <begin position="262"/>
        <end position="280"/>
    </location>
</feature>
<name>A0A942T5C4_9BACI</name>
<feature type="transmembrane region" description="Helical" evidence="11">
    <location>
        <begin position="286"/>
        <end position="308"/>
    </location>
</feature>
<keyword evidence="5 11" id="KW-0812">Transmembrane</keyword>
<keyword evidence="9 11" id="KW-0472">Membrane</keyword>
<protein>
    <submittedName>
        <fullName evidence="13">Cation:proton antiporter</fullName>
    </submittedName>
</protein>
<keyword evidence="3" id="KW-0813">Transport</keyword>
<reference evidence="13" key="1">
    <citation type="submission" date="2021-05" db="EMBL/GenBank/DDBJ databases">
        <title>Novel Bacillus species.</title>
        <authorList>
            <person name="Liu G."/>
        </authorList>
    </citation>
    <scope>NUCLEOTIDE SEQUENCE</scope>
    <source>
        <strain evidence="13 15">FJAT-50051</strain>
    </source>
</reference>
<dbReference type="Proteomes" id="UP000677265">
    <property type="component" value="Unassembled WGS sequence"/>
</dbReference>
<evidence type="ECO:0000313" key="14">
    <source>
        <dbReference type="EMBL" id="MCH6269317.1"/>
    </source>
</evidence>
<feature type="transmembrane region" description="Helical" evidence="11">
    <location>
        <begin position="144"/>
        <end position="168"/>
    </location>
</feature>
<keyword evidence="8" id="KW-0406">Ion transport</keyword>
<feature type="transmembrane region" description="Helical" evidence="11">
    <location>
        <begin position="353"/>
        <end position="373"/>
    </location>
</feature>
<evidence type="ECO:0000256" key="5">
    <source>
        <dbReference type="ARBA" id="ARBA00022692"/>
    </source>
</evidence>
<dbReference type="GO" id="GO:0006814">
    <property type="term" value="P:sodium ion transport"/>
    <property type="evidence" value="ECO:0007669"/>
    <property type="project" value="UniProtKB-KW"/>
</dbReference>
<dbReference type="Gene3D" id="1.20.1530.20">
    <property type="match status" value="1"/>
</dbReference>
<evidence type="ECO:0000256" key="11">
    <source>
        <dbReference type="SAM" id="Phobius"/>
    </source>
</evidence>
<keyword evidence="4" id="KW-0050">Antiport</keyword>
<evidence type="ECO:0000256" key="4">
    <source>
        <dbReference type="ARBA" id="ARBA00022449"/>
    </source>
</evidence>
<dbReference type="Pfam" id="PF00999">
    <property type="entry name" value="Na_H_Exchanger"/>
    <property type="match status" value="1"/>
</dbReference>
<comment type="similarity">
    <text evidence="2">Belongs to the monovalent cation:proton antiporter 2 (CPA2) transporter (TC 2.A.37) family.</text>
</comment>
<feature type="transmembrane region" description="Helical" evidence="11">
    <location>
        <begin position="232"/>
        <end position="250"/>
    </location>
</feature>
<evidence type="ECO:0000313" key="13">
    <source>
        <dbReference type="EMBL" id="MBS4185403.1"/>
    </source>
</evidence>
<organism evidence="13">
    <name type="scientific">Neobacillus citreus</name>
    <dbReference type="NCBI Taxonomy" id="2833578"/>
    <lineage>
        <taxon>Bacteria</taxon>
        <taxon>Bacillati</taxon>
        <taxon>Bacillota</taxon>
        <taxon>Bacilli</taxon>
        <taxon>Bacillales</taxon>
        <taxon>Bacillaceae</taxon>
        <taxon>Neobacillus</taxon>
    </lineage>
</organism>
<dbReference type="PANTHER" id="PTHR43562:SF3">
    <property type="entry name" value="SODIUM ION_PROTON EXCHANGER (EUROFUNG)"/>
    <property type="match status" value="1"/>
</dbReference>
<keyword evidence="10" id="KW-0739">Sodium transport</keyword>
<dbReference type="InterPro" id="IPR006153">
    <property type="entry name" value="Cation/H_exchanger_TM"/>
</dbReference>
<comment type="subcellular location">
    <subcellularLocation>
        <location evidence="1">Membrane</location>
        <topology evidence="1">Multi-pass membrane protein</topology>
    </subcellularLocation>
</comment>
<evidence type="ECO:0000256" key="2">
    <source>
        <dbReference type="ARBA" id="ARBA00005551"/>
    </source>
</evidence>
<evidence type="ECO:0000256" key="1">
    <source>
        <dbReference type="ARBA" id="ARBA00004141"/>
    </source>
</evidence>
<feature type="transmembrane region" description="Helical" evidence="11">
    <location>
        <begin position="174"/>
        <end position="196"/>
    </location>
</feature>
<gene>
    <name evidence="14" type="ORF">KHB02_027685</name>
    <name evidence="13" type="ORF">KHB02_28885</name>
</gene>
<evidence type="ECO:0000259" key="12">
    <source>
        <dbReference type="Pfam" id="PF00999"/>
    </source>
</evidence>
<evidence type="ECO:0000256" key="10">
    <source>
        <dbReference type="ARBA" id="ARBA00023201"/>
    </source>
</evidence>
<keyword evidence="15" id="KW-1185">Reference proteome</keyword>
<sequence length="386" mass="40619">MELLFQLAVILIASKIAGDISVRLGQPSVLGKLVIGIILGPAVLGLVDETTTLEQLSQIGVILLMFIAGMETDLDEFKRSGKAATFVGLSGIIVPLAVGFLAGILMNMTTIEAIFLGLLLSATSVSISVQALKELNKMQSKEGAAILGAAVIDDVVVIIALAFLMSMAGGDVNLSIVIIKKVLFFGGAILAAWKLVPWILKKFAPLKVTESVISAALIICFLYAYLAEVTGVAAIIGAYIAGVAISLTDFKKEVFEKVETIGYSIFVPVFFTSIGIKASFEGLAQNIGLIIVLSIIAILTKLIGAAAGAKMAHFSWNSSLGIGAAMVSRGEVALILATIGIEAKLINQQLFSILVIVVLVTTIVTPPMMKFFFQRGVKQNAMKSTA</sequence>
<dbReference type="EMBL" id="JAGYPE010000005">
    <property type="protein sequence ID" value="MBS4185403.1"/>
    <property type="molecule type" value="Genomic_DNA"/>
</dbReference>
<evidence type="ECO:0000256" key="8">
    <source>
        <dbReference type="ARBA" id="ARBA00023065"/>
    </source>
</evidence>
<keyword evidence="7" id="KW-0915">Sodium</keyword>
<proteinExistence type="inferred from homology"/>
<feature type="domain" description="Cation/H+ exchanger transmembrane" evidence="12">
    <location>
        <begin position="20"/>
        <end position="373"/>
    </location>
</feature>
<dbReference type="InterPro" id="IPR038770">
    <property type="entry name" value="Na+/solute_symporter_sf"/>
</dbReference>
<evidence type="ECO:0000256" key="3">
    <source>
        <dbReference type="ARBA" id="ARBA00022448"/>
    </source>
</evidence>
<evidence type="ECO:0000256" key="7">
    <source>
        <dbReference type="ARBA" id="ARBA00023053"/>
    </source>
</evidence>